<name>A0ABV9GLC7_9BACL</name>
<gene>
    <name evidence="2" type="ORF">ACFO4N_04465</name>
</gene>
<feature type="transmembrane region" description="Helical" evidence="1">
    <location>
        <begin position="6"/>
        <end position="23"/>
    </location>
</feature>
<organism evidence="2 3">
    <name type="scientific">Camelliibacillus cellulosilyticus</name>
    <dbReference type="NCBI Taxonomy" id="2174486"/>
    <lineage>
        <taxon>Bacteria</taxon>
        <taxon>Bacillati</taxon>
        <taxon>Bacillota</taxon>
        <taxon>Bacilli</taxon>
        <taxon>Bacillales</taxon>
        <taxon>Sporolactobacillaceae</taxon>
        <taxon>Camelliibacillus</taxon>
    </lineage>
</organism>
<dbReference type="PIRSF" id="PIRSF021292">
    <property type="entry name" value="Competence_ComGD"/>
    <property type="match status" value="1"/>
</dbReference>
<accession>A0ABV9GLC7</accession>
<dbReference type="InterPro" id="IPR016785">
    <property type="entry name" value="ComGD"/>
</dbReference>
<dbReference type="RefSeq" id="WP_376844992.1">
    <property type="nucleotide sequence ID" value="NZ_JBHSFW010000001.1"/>
</dbReference>
<keyword evidence="3" id="KW-1185">Reference proteome</keyword>
<evidence type="ECO:0000313" key="2">
    <source>
        <dbReference type="EMBL" id="MFC4617982.1"/>
    </source>
</evidence>
<keyword evidence="1" id="KW-0812">Transmembrane</keyword>
<comment type="caution">
    <text evidence="2">The sequence shown here is derived from an EMBL/GenBank/DDBJ whole genome shotgun (WGS) entry which is preliminary data.</text>
</comment>
<evidence type="ECO:0000313" key="3">
    <source>
        <dbReference type="Proteomes" id="UP001596022"/>
    </source>
</evidence>
<protein>
    <recommendedName>
        <fullName evidence="4">Competence protein ComGD</fullName>
    </recommendedName>
</protein>
<dbReference type="Proteomes" id="UP001596022">
    <property type="component" value="Unassembled WGS sequence"/>
</dbReference>
<reference evidence="3" key="1">
    <citation type="journal article" date="2019" name="Int. J. Syst. Evol. Microbiol.">
        <title>The Global Catalogue of Microorganisms (GCM) 10K type strain sequencing project: providing services to taxonomists for standard genome sequencing and annotation.</title>
        <authorList>
            <consortium name="The Broad Institute Genomics Platform"/>
            <consortium name="The Broad Institute Genome Sequencing Center for Infectious Disease"/>
            <person name="Wu L."/>
            <person name="Ma J."/>
        </authorList>
    </citation>
    <scope>NUCLEOTIDE SEQUENCE [LARGE SCALE GENOMIC DNA]</scope>
    <source>
        <strain evidence="3">CGMCC 1.16306</strain>
    </source>
</reference>
<proteinExistence type="predicted"/>
<keyword evidence="1" id="KW-0472">Membrane</keyword>
<sequence length="135" mass="15492">MIETIIAAMIMLTVFPLVFIQYADIKDRQNIDALLSTLENVLFRAQMTAMAEDQFTTVQFNNRLHQLEIQKEGKVIEQIPFDPSIRFVIGSHQLSLRFSPTGTIGKAGTIFLRTDKHQYKITFLLGHGRFYAEEV</sequence>
<keyword evidence="1" id="KW-1133">Transmembrane helix</keyword>
<evidence type="ECO:0008006" key="4">
    <source>
        <dbReference type="Google" id="ProtNLM"/>
    </source>
</evidence>
<evidence type="ECO:0000256" key="1">
    <source>
        <dbReference type="SAM" id="Phobius"/>
    </source>
</evidence>
<dbReference type="EMBL" id="JBHSFW010000001">
    <property type="protein sequence ID" value="MFC4617982.1"/>
    <property type="molecule type" value="Genomic_DNA"/>
</dbReference>